<dbReference type="EMBL" id="VDMD01000001">
    <property type="protein sequence ID" value="TRM68810.1"/>
    <property type="molecule type" value="Genomic_DNA"/>
</dbReference>
<gene>
    <name evidence="2" type="ORF">BD626DRAFT_727</name>
</gene>
<dbReference type="Proteomes" id="UP000320762">
    <property type="component" value="Unassembled WGS sequence"/>
</dbReference>
<evidence type="ECO:0000256" key="1">
    <source>
        <dbReference type="SAM" id="MobiDB-lite"/>
    </source>
</evidence>
<accession>A0A550CVK0</accession>
<feature type="region of interest" description="Disordered" evidence="1">
    <location>
        <begin position="47"/>
        <end position="76"/>
    </location>
</feature>
<comment type="caution">
    <text evidence="2">The sequence shown here is derived from an EMBL/GenBank/DDBJ whole genome shotgun (WGS) entry which is preliminary data.</text>
</comment>
<organism evidence="2 3">
    <name type="scientific">Schizophyllum amplum</name>
    <dbReference type="NCBI Taxonomy" id="97359"/>
    <lineage>
        <taxon>Eukaryota</taxon>
        <taxon>Fungi</taxon>
        <taxon>Dikarya</taxon>
        <taxon>Basidiomycota</taxon>
        <taxon>Agaricomycotina</taxon>
        <taxon>Agaricomycetes</taxon>
        <taxon>Agaricomycetidae</taxon>
        <taxon>Agaricales</taxon>
        <taxon>Schizophyllaceae</taxon>
        <taxon>Schizophyllum</taxon>
    </lineage>
</organism>
<proteinExistence type="predicted"/>
<reference evidence="2 3" key="1">
    <citation type="journal article" date="2019" name="New Phytol.">
        <title>Comparative genomics reveals unique wood-decay strategies and fruiting body development in the Schizophyllaceae.</title>
        <authorList>
            <person name="Almasi E."/>
            <person name="Sahu N."/>
            <person name="Krizsan K."/>
            <person name="Balint B."/>
            <person name="Kovacs G.M."/>
            <person name="Kiss B."/>
            <person name="Cseklye J."/>
            <person name="Drula E."/>
            <person name="Henrissat B."/>
            <person name="Nagy I."/>
            <person name="Chovatia M."/>
            <person name="Adam C."/>
            <person name="LaButti K."/>
            <person name="Lipzen A."/>
            <person name="Riley R."/>
            <person name="Grigoriev I.V."/>
            <person name="Nagy L.G."/>
        </authorList>
    </citation>
    <scope>NUCLEOTIDE SEQUENCE [LARGE SCALE GENOMIC DNA]</scope>
    <source>
        <strain evidence="2 3">NL-1724</strain>
    </source>
</reference>
<evidence type="ECO:0000313" key="2">
    <source>
        <dbReference type="EMBL" id="TRM68810.1"/>
    </source>
</evidence>
<sequence length="218" mass="24646">MGKDLNIVAGSRGGRLIRGRITDSLNTLVDDRVNLIYHVPSFPSFQPSCPLPPRHARRLSHSRAAAADNDQDHPRMISSGRRARACRRQLRVASSPFVRSRCRLAEHCRRRYAPGCQVPARQQGWPPRGRRRRPRRATALRAVRCHGNISFSDGIDNVAAAMRHSRFWRCVQERRTRGRMARPKAAHIATVCSAVACCSLVPSRLGELFYPSFDLLFC</sequence>
<keyword evidence="3" id="KW-1185">Reference proteome</keyword>
<dbReference type="AlphaFoldDB" id="A0A550CVK0"/>
<evidence type="ECO:0000313" key="3">
    <source>
        <dbReference type="Proteomes" id="UP000320762"/>
    </source>
</evidence>
<name>A0A550CVK0_9AGAR</name>
<protein>
    <submittedName>
        <fullName evidence="2">Uncharacterized protein</fullName>
    </submittedName>
</protein>